<dbReference type="GO" id="GO:0005737">
    <property type="term" value="C:cytoplasm"/>
    <property type="evidence" value="ECO:0007669"/>
    <property type="project" value="UniProtKB-SubCell"/>
</dbReference>
<dbReference type="Pfam" id="PF25974">
    <property type="entry name" value="URGCP_9th"/>
    <property type="match status" value="1"/>
</dbReference>
<dbReference type="GO" id="GO:0005525">
    <property type="term" value="F:GTP binding"/>
    <property type="evidence" value="ECO:0007669"/>
    <property type="project" value="UniProtKB-KW"/>
</dbReference>
<dbReference type="OrthoDB" id="1597724at2759"/>
<keyword evidence="6" id="KW-0342">GTP-binding</keyword>
<evidence type="ECO:0000256" key="8">
    <source>
        <dbReference type="SAM" id="Coils"/>
    </source>
</evidence>
<dbReference type="InParanoid" id="A0A6P8RMK7"/>
<reference evidence="11" key="1">
    <citation type="submission" date="2025-08" db="UniProtKB">
        <authorList>
            <consortium name="RefSeq"/>
        </authorList>
    </citation>
    <scope>IDENTIFICATION</scope>
</reference>
<keyword evidence="4" id="KW-0963">Cytoplasm</keyword>
<protein>
    <submittedName>
        <fullName evidence="11">Interferon-induced very large GTPase 1-like</fullName>
    </submittedName>
</protein>
<dbReference type="PROSITE" id="PS51717">
    <property type="entry name" value="G_VLIG"/>
    <property type="match status" value="1"/>
</dbReference>
<evidence type="ECO:0000259" key="9">
    <source>
        <dbReference type="PROSITE" id="PS51717"/>
    </source>
</evidence>
<dbReference type="PANTHER" id="PTHR22796">
    <property type="entry name" value="URG4-RELATED"/>
    <property type="match status" value="1"/>
</dbReference>
<evidence type="ECO:0000256" key="2">
    <source>
        <dbReference type="ARBA" id="ARBA00004496"/>
    </source>
</evidence>
<comment type="subcellular location">
    <subcellularLocation>
        <location evidence="2">Cytoplasm</location>
    </subcellularLocation>
    <subcellularLocation>
        <location evidence="1">Nucleus</location>
    </subcellularLocation>
</comment>
<dbReference type="Proteomes" id="UP000515159">
    <property type="component" value="Chromosome 7"/>
</dbReference>
<dbReference type="KEGG" id="gsh:117363257"/>
<feature type="coiled-coil region" evidence="8">
    <location>
        <begin position="91"/>
        <end position="128"/>
    </location>
</feature>
<keyword evidence="8" id="KW-0175">Coiled coil</keyword>
<dbReference type="Pfam" id="PF25496">
    <property type="entry name" value="URGCP"/>
    <property type="match status" value="1"/>
</dbReference>
<feature type="domain" description="VLIG-type G" evidence="9">
    <location>
        <begin position="1483"/>
        <end position="1724"/>
    </location>
</feature>
<evidence type="ECO:0000256" key="3">
    <source>
        <dbReference type="ARBA" id="ARBA00006828"/>
    </source>
</evidence>
<dbReference type="GO" id="GO:0005634">
    <property type="term" value="C:nucleus"/>
    <property type="evidence" value="ECO:0007669"/>
    <property type="project" value="UniProtKB-SubCell"/>
</dbReference>
<dbReference type="InterPro" id="IPR058641">
    <property type="entry name" value="GVIN1_dom"/>
</dbReference>
<evidence type="ECO:0000313" key="10">
    <source>
        <dbReference type="Proteomes" id="UP000515159"/>
    </source>
</evidence>
<dbReference type="InterPro" id="IPR030383">
    <property type="entry name" value="G_VLIG_dom"/>
</dbReference>
<evidence type="ECO:0000256" key="4">
    <source>
        <dbReference type="ARBA" id="ARBA00022490"/>
    </source>
</evidence>
<dbReference type="PANTHER" id="PTHR22796:SF6">
    <property type="entry name" value="INTERFERON-INDUCED VERY LARGE GTPASE 1-RELATED"/>
    <property type="match status" value="1"/>
</dbReference>
<evidence type="ECO:0000256" key="7">
    <source>
        <dbReference type="ARBA" id="ARBA00023242"/>
    </source>
</evidence>
<dbReference type="FunCoup" id="A0A6P8RMK7">
    <property type="interactions" value="8"/>
</dbReference>
<dbReference type="SUPFAM" id="SSF52540">
    <property type="entry name" value="P-loop containing nucleoside triphosphate hydrolases"/>
    <property type="match status" value="1"/>
</dbReference>
<dbReference type="RefSeq" id="XP_033806559.1">
    <property type="nucleotide sequence ID" value="XM_033950668.1"/>
</dbReference>
<dbReference type="Gene3D" id="3.40.50.300">
    <property type="entry name" value="P-loop containing nucleotide triphosphate hydrolases"/>
    <property type="match status" value="1"/>
</dbReference>
<evidence type="ECO:0000256" key="5">
    <source>
        <dbReference type="ARBA" id="ARBA00022741"/>
    </source>
</evidence>
<comment type="similarity">
    <text evidence="3">Belongs to the TRAFAC class dynamin-like GTPase superfamily. Very large inducible GTPase (VLIG) family.</text>
</comment>
<dbReference type="Pfam" id="PF25683">
    <property type="entry name" value="URGCP_GTPase"/>
    <property type="match status" value="1"/>
</dbReference>
<evidence type="ECO:0000313" key="11">
    <source>
        <dbReference type="RefSeq" id="XP_033806559.1"/>
    </source>
</evidence>
<sequence>MEEPDGDHRDTARKKLVKTLMEKGLSVQYWLPILQEELGVTNVQALEHLSQEDFQKLESHMKYEWEKTAFRKLLKIPDRKPTSEQLLKERCDLLKEKQEQAILTLKKLKEMHSEGKDREDKLVKLKEEELRLAMEIPTSSWVPDKLTLKELIANMHKELKVTEERISRSENIPDKDVLRFASAGLALDGIYKTNKLEDLLEKREHIISIPEEFELLGPQQGPVFQQKEFSSYRAESVFTKSMEKLGLSISCSLKGGFWGFNVETSGNHSTFSVSEKKKNLHSEQTYFCTTKYNYIPLASCYFPKNQIRLSTAALQQLKDVEQLLDFTLEEDRFKLIKSKCGNFFNTFGSHANQGPLQFGGIFWWNATSQGFKSHQLEEVKRLASNLLNSYVGASYCGWGASVNVARSSSDASFHGEQTKALQTEIQLSVTKTGGPAESDSLTEWKSGLMTSNKTWCIIDRGFQLVPVWNIILSSHRKDFRDAEQMSSFLMEAYKAITNQSASLLFGEQLAGAISQAQSFLQDLKSWEVSCAEDQLMKLITFKQELNQKTGHYSTWINTCLSEKALQDFLMKVYEAYKSVPDGKAAYIKAQMRCLLSHVYSIGNFHQYSCIMKWIHHSKKEEKHVCISELNQFSEVLSQVKNQIHQAVCDLKSSAEMVHEAKGKGTCTISISLYSLLKALHNTKQTDIELLLLLIANCLGYTLENATFSYLLGCPEIDFMIKKIETVHKDYLGLRDQNICRAQAFLFFTGLTIAIKSEDISPEQKKERLKFMVDHAKGSLSPKVCDVLKKHQKYNDWITLERNLRSLRDGINEEALSELHIVSMIKELTATCQKDTQQNIRTPEGMDLQSCDTATHKHIQGQQLSSLIKRLMLQDYYPRKLGISNFNCIDQSSLRVHESQPNSEHELPFYFLQKLAMLDYRARYVVCKTESKTVPFCKDKSNTKDNANGSLDAVEDFFNSDAQTNRKAIGSDQASVHPMDLQMAIFHCADDFLRQYMSTKLSACQFAIPMLIPNPCTSKIEFPLWSVRQVKKSWQYAGNLEMKVKCGDMFISKARTPVVSFIRFSTTSSSKSLILNTLLSKHRHDIFFHRHCSGSNKEGTLMKGVVDIFWYCPGGKDKSIFENCTAFTNLHGDARGLKEQVMFLNEIASVNVILLSNTDIKHEESKEILKDLLQPQKLLICLCVDCETVEPTNSRNKIKIAIKNRNEAELISELRAAIKHLLTISSRTCSLDECADIARRHGFLIDEDEPQCKDGKEWAQTVLDLLKENNLSDRKARSLPLQGELWHQWCEKDKELSRLQDKKNRSIEQHRSQIESEKQALRREQLQKAFPLTKVMSAFIKAFRLDSDAMKRYFLQFMQVFIEDLTSDHVSELREQYHYLWSEILDKKQTGENELELQKSLETVSSTINASLLGLEHILREVGQVYEALDSAHQNDERLFALPQIAADMMISGYPIELMDGDAAYVPLKWIGSILDKLVEKVGDKRLFILSVLGLQSSGKSTLLNTMFGLQLPVSAGRCTRGAFMQLIKVDEMMRLDLNFDFVLVIDTEGLRTPEIASESSLNHDNELATFVIGLGNMTMINIFGENPSEMQDVLQITIQAFLRMKQVKLSPSCLFVHQNVGEIAAEFKNMEGRRHLQQKLDEMTLTAAQQELCDAVRFSDVIRFDVNKQVHYFAHLWEGDPPMAPPNPSYSQCIQELKQKILAMAGKDPDSMILKISDFKARVQDLWQALLKENFVFSFKNALEISAYSKLEIKYRDWTWQLRSHLLELESKLHNQIKMGTIKFVDSGGLQDQVQTKYDSIMKDINAYFSEDKDCKILVQWKANIENRLSYLKEELIATTVQKAKEFIGLKDSQRRLDQKKAEYEDKLFQKSKDVALLLKNEKLSEEALVDHFNRLWNTFVCEISSSVSPPKEPNICSEVEDVLLSTFKREPLIVEKIRQFRGFSINISEHVQMKKRLGLIERTLKEEDKRNIVQLKDRLVQATHEYINEQVQRRMDYNISYFFHIVNSVNKEVDSLSEGKTFTLTTPFKIDLLLHICQIATERFAKMHKVFQESNDPVMHLQSKRKDFFHCFKVSCQGAASITTFAEHLCMKLKEAVQEGVYEKTAIKIVEEMRCNYPAFNGNRSKLETYMLKSLAEEESFEKYRQYIHSPEIFLKVFIEECIDDYCKEPSRLKNFLNISIDFFQTLVLFAICKSTMVVNTTSSNASLWLDTFCTALEGEVSLARSDLKAIEHQEIADTEFLEETMSKALENMVKSLKEDFAHLNVEQLKSRPSEILAKLLYGCNEQCPFCKAVCTNTIPQHSGDHSVHFHRPQALCGILWDQTDDFVIDICSSLVASNSLIILGRNDQIPYKAYRKVGPAYANWSITPDSSALLYWKWFVCHFRSELEKDYCAKFDGKGEIPAEWELVTKESVMLELQQQL</sequence>
<dbReference type="InterPro" id="IPR057365">
    <property type="entry name" value="URGCP"/>
</dbReference>
<accession>A0A6P8RMK7</accession>
<organism evidence="10 11">
    <name type="scientific">Geotrypetes seraphini</name>
    <name type="common">Gaboon caecilian</name>
    <name type="synonym">Caecilia seraphini</name>
    <dbReference type="NCBI Taxonomy" id="260995"/>
    <lineage>
        <taxon>Eukaryota</taxon>
        <taxon>Metazoa</taxon>
        <taxon>Chordata</taxon>
        <taxon>Craniata</taxon>
        <taxon>Vertebrata</taxon>
        <taxon>Euteleostomi</taxon>
        <taxon>Amphibia</taxon>
        <taxon>Gymnophiona</taxon>
        <taxon>Geotrypetes</taxon>
    </lineage>
</organism>
<gene>
    <name evidence="11" type="primary">LOC117363257</name>
</gene>
<keyword evidence="5" id="KW-0547">Nucleotide-binding</keyword>
<proteinExistence type="inferred from homology"/>
<evidence type="ECO:0000256" key="6">
    <source>
        <dbReference type="ARBA" id="ARBA00023134"/>
    </source>
</evidence>
<dbReference type="GeneID" id="117363257"/>
<dbReference type="InterPro" id="IPR027417">
    <property type="entry name" value="P-loop_NTPase"/>
</dbReference>
<keyword evidence="7" id="KW-0539">Nucleus</keyword>
<keyword evidence="10" id="KW-1185">Reference proteome</keyword>
<evidence type="ECO:0000256" key="1">
    <source>
        <dbReference type="ARBA" id="ARBA00004123"/>
    </source>
</evidence>
<name>A0A6P8RMK7_GEOSA</name>